<dbReference type="NCBIfam" id="NF047751">
    <property type="entry name" value="HepT_toxin"/>
    <property type="match status" value="1"/>
</dbReference>
<dbReference type="Pfam" id="PF01934">
    <property type="entry name" value="HepT-like"/>
    <property type="match status" value="1"/>
</dbReference>
<evidence type="ECO:0000256" key="4">
    <source>
        <dbReference type="ARBA" id="ARBA00024207"/>
    </source>
</evidence>
<evidence type="ECO:0000313" key="5">
    <source>
        <dbReference type="EMBL" id="SQB34203.1"/>
    </source>
</evidence>
<keyword evidence="3" id="KW-0378">Hydrolase</keyword>
<evidence type="ECO:0000256" key="2">
    <source>
        <dbReference type="ARBA" id="ARBA00022722"/>
    </source>
</evidence>
<dbReference type="GO" id="GO:0004540">
    <property type="term" value="F:RNA nuclease activity"/>
    <property type="evidence" value="ECO:0007669"/>
    <property type="project" value="InterPro"/>
</dbReference>
<accession>A0A2X2W969</accession>
<dbReference type="InterPro" id="IPR008201">
    <property type="entry name" value="HepT-like"/>
</dbReference>
<evidence type="ECO:0000313" key="6">
    <source>
        <dbReference type="Proteomes" id="UP000250223"/>
    </source>
</evidence>
<dbReference type="GO" id="GO:0110001">
    <property type="term" value="C:toxin-antitoxin complex"/>
    <property type="evidence" value="ECO:0007669"/>
    <property type="project" value="InterPro"/>
</dbReference>
<name>A0A2X2W969_CLOCO</name>
<evidence type="ECO:0000256" key="1">
    <source>
        <dbReference type="ARBA" id="ARBA00022649"/>
    </source>
</evidence>
<evidence type="ECO:0000256" key="3">
    <source>
        <dbReference type="ARBA" id="ARBA00022801"/>
    </source>
</evidence>
<dbReference type="InterPro" id="IPR052379">
    <property type="entry name" value="Type_VII_TA_RNase"/>
</dbReference>
<proteinExistence type="inferred from homology"/>
<dbReference type="RefSeq" id="WP_096636203.1">
    <property type="nucleotide sequence ID" value="NZ_OAOH01000001.1"/>
</dbReference>
<dbReference type="EMBL" id="UAWC01000007">
    <property type="protein sequence ID" value="SQB34203.1"/>
    <property type="molecule type" value="Genomic_DNA"/>
</dbReference>
<dbReference type="PANTHER" id="PTHR33397:SF5">
    <property type="entry name" value="RNASE YUTE-RELATED"/>
    <property type="match status" value="1"/>
</dbReference>
<keyword evidence="2" id="KW-0540">Nuclease</keyword>
<organism evidence="5 6">
    <name type="scientific">Clostridium cochlearium</name>
    <dbReference type="NCBI Taxonomy" id="1494"/>
    <lineage>
        <taxon>Bacteria</taxon>
        <taxon>Bacillati</taxon>
        <taxon>Bacillota</taxon>
        <taxon>Clostridia</taxon>
        <taxon>Eubacteriales</taxon>
        <taxon>Clostridiaceae</taxon>
        <taxon>Clostridium</taxon>
    </lineage>
</organism>
<dbReference type="PANTHER" id="PTHR33397">
    <property type="entry name" value="UPF0331 PROTEIN YUTE"/>
    <property type="match status" value="1"/>
</dbReference>
<keyword evidence="1" id="KW-1277">Toxin-antitoxin system</keyword>
<dbReference type="Gene3D" id="1.20.120.580">
    <property type="entry name" value="bsu32300-like"/>
    <property type="match status" value="1"/>
</dbReference>
<protein>
    <submittedName>
        <fullName evidence="5">Uncharacterized conserved protein</fullName>
    </submittedName>
</protein>
<comment type="similarity">
    <text evidence="4">Belongs to the HepT RNase toxin family.</text>
</comment>
<sequence>MTRNVLETINSKIKELQKNLILLKSVSLNINKDNLKEDMIKYWGIERGIQICIECVIDISNVIISTLDIEKPDTYKECILVLSNEDIIPQRFAKQISNMVSFRNILVHDYMKIDEEIIINVLKNNLDDFAKFMNYINKWIKEKNY</sequence>
<gene>
    <name evidence="5" type="primary">yutE</name>
    <name evidence="5" type="ORF">NCTC13028_01097</name>
</gene>
<dbReference type="Proteomes" id="UP000250223">
    <property type="component" value="Unassembled WGS sequence"/>
</dbReference>
<dbReference type="InterPro" id="IPR037038">
    <property type="entry name" value="HepT-like_sf"/>
</dbReference>
<dbReference type="AlphaFoldDB" id="A0A2X2W969"/>
<reference evidence="5 6" key="1">
    <citation type="submission" date="2018-06" db="EMBL/GenBank/DDBJ databases">
        <authorList>
            <consortium name="Pathogen Informatics"/>
            <person name="Doyle S."/>
        </authorList>
    </citation>
    <scope>NUCLEOTIDE SEQUENCE [LARGE SCALE GENOMIC DNA]</scope>
    <source>
        <strain evidence="5 6">NCTC13028</strain>
    </source>
</reference>
<dbReference type="GO" id="GO:0016787">
    <property type="term" value="F:hydrolase activity"/>
    <property type="evidence" value="ECO:0007669"/>
    <property type="project" value="UniProtKB-KW"/>
</dbReference>